<evidence type="ECO:0000313" key="1">
    <source>
        <dbReference type="EMBL" id="KNC98989.1"/>
    </source>
</evidence>
<dbReference type="AlphaFoldDB" id="A0A0L0HDD5"/>
<dbReference type="VEuPathDB" id="FungiDB:SPPG_09332"/>
<protein>
    <submittedName>
        <fullName evidence="1">Uncharacterized protein</fullName>
    </submittedName>
</protein>
<proteinExistence type="predicted"/>
<dbReference type="InParanoid" id="A0A0L0HDD5"/>
<name>A0A0L0HDD5_SPIPD</name>
<reference evidence="1 2" key="1">
    <citation type="submission" date="2009-08" db="EMBL/GenBank/DDBJ databases">
        <title>The Genome Sequence of Spizellomyces punctatus strain DAOM BR117.</title>
        <authorList>
            <consortium name="The Broad Institute Genome Sequencing Platform"/>
            <person name="Russ C."/>
            <person name="Cuomo C."/>
            <person name="Shea T."/>
            <person name="Young S.K."/>
            <person name="Zeng Q."/>
            <person name="Koehrsen M."/>
            <person name="Haas B."/>
            <person name="Borodovsky M."/>
            <person name="Guigo R."/>
            <person name="Alvarado L."/>
            <person name="Berlin A."/>
            <person name="Bochicchio J."/>
            <person name="Borenstein D."/>
            <person name="Chapman S."/>
            <person name="Chen Z."/>
            <person name="Engels R."/>
            <person name="Freedman E."/>
            <person name="Gellesch M."/>
            <person name="Goldberg J."/>
            <person name="Griggs A."/>
            <person name="Gujja S."/>
            <person name="Heiman D."/>
            <person name="Hepburn T."/>
            <person name="Howarth C."/>
            <person name="Jen D."/>
            <person name="Larson L."/>
            <person name="Lewis B."/>
            <person name="Mehta T."/>
            <person name="Park D."/>
            <person name="Pearson M."/>
            <person name="Roberts A."/>
            <person name="Saif S."/>
            <person name="Shenoy N."/>
            <person name="Sisk P."/>
            <person name="Stolte C."/>
            <person name="Sykes S."/>
            <person name="Thomson T."/>
            <person name="Walk T."/>
            <person name="White J."/>
            <person name="Yandava C."/>
            <person name="Burger G."/>
            <person name="Gray M.W."/>
            <person name="Holland P.W.H."/>
            <person name="King N."/>
            <person name="Lang F.B.F."/>
            <person name="Roger A.J."/>
            <person name="Ruiz-Trillo I."/>
            <person name="Lander E."/>
            <person name="Nusbaum C."/>
        </authorList>
    </citation>
    <scope>NUCLEOTIDE SEQUENCE [LARGE SCALE GENOMIC DNA]</scope>
    <source>
        <strain evidence="1 2">DAOM BR117</strain>
    </source>
</reference>
<sequence length="177" mass="19862">MEKRLYGWHNGVPQFRGDGGMDGVGPEQHSNFSGPRFVGEFSEGFQRAKDLHQREDLWGRESMHGEVTAPVSASRYHSAYPSEQFRPYVGESAQNRMAPPESADFVPGDVPMNYMEPMNVPIGVTDTPEPISVYSSHVPNAVQPVLFNRELQDSPLWDFRGYSEVSKSFRVRGKAAL</sequence>
<organism evidence="1 2">
    <name type="scientific">Spizellomyces punctatus (strain DAOM BR117)</name>
    <dbReference type="NCBI Taxonomy" id="645134"/>
    <lineage>
        <taxon>Eukaryota</taxon>
        <taxon>Fungi</taxon>
        <taxon>Fungi incertae sedis</taxon>
        <taxon>Chytridiomycota</taxon>
        <taxon>Chytridiomycota incertae sedis</taxon>
        <taxon>Chytridiomycetes</taxon>
        <taxon>Spizellomycetales</taxon>
        <taxon>Spizellomycetaceae</taxon>
        <taxon>Spizellomyces</taxon>
    </lineage>
</organism>
<dbReference type="RefSeq" id="XP_016607029.1">
    <property type="nucleotide sequence ID" value="XM_016757491.1"/>
</dbReference>
<keyword evidence="2" id="KW-1185">Reference proteome</keyword>
<dbReference type="Proteomes" id="UP000053201">
    <property type="component" value="Unassembled WGS sequence"/>
</dbReference>
<gene>
    <name evidence="1" type="ORF">SPPG_09332</name>
</gene>
<dbReference type="GeneID" id="27692457"/>
<dbReference type="EMBL" id="KQ257459">
    <property type="protein sequence ID" value="KNC98989.1"/>
    <property type="molecule type" value="Genomic_DNA"/>
</dbReference>
<evidence type="ECO:0000313" key="2">
    <source>
        <dbReference type="Proteomes" id="UP000053201"/>
    </source>
</evidence>
<accession>A0A0L0HDD5</accession>